<feature type="chain" id="PRO_5022731687" evidence="5">
    <location>
        <begin position="30"/>
        <end position="411"/>
    </location>
</feature>
<dbReference type="SUPFAM" id="SSF53822">
    <property type="entry name" value="Periplasmic binding protein-like I"/>
    <property type="match status" value="1"/>
</dbReference>
<feature type="signal peptide" evidence="5">
    <location>
        <begin position="1"/>
        <end position="29"/>
    </location>
</feature>
<evidence type="ECO:0000256" key="2">
    <source>
        <dbReference type="ARBA" id="ARBA00022729"/>
    </source>
</evidence>
<dbReference type="InterPro" id="IPR051010">
    <property type="entry name" value="BCAA_transport"/>
</dbReference>
<proteinExistence type="inferred from homology"/>
<evidence type="ECO:0000313" key="7">
    <source>
        <dbReference type="EMBL" id="QDZ12432.1"/>
    </source>
</evidence>
<feature type="domain" description="Leucine-binding protein" evidence="6">
    <location>
        <begin position="35"/>
        <end position="385"/>
    </location>
</feature>
<dbReference type="Proteomes" id="UP000315364">
    <property type="component" value="Chromosome"/>
</dbReference>
<dbReference type="InterPro" id="IPR028081">
    <property type="entry name" value="Leu-bd"/>
</dbReference>
<reference evidence="7 8" key="1">
    <citation type="submission" date="2019-07" db="EMBL/GenBank/DDBJ databases">
        <title>Full genome sequence of Devosia sp. Gsoil 520.</title>
        <authorList>
            <person name="Im W.-T."/>
        </authorList>
    </citation>
    <scope>NUCLEOTIDE SEQUENCE [LARGE SCALE GENOMIC DNA]</scope>
    <source>
        <strain evidence="7 8">Gsoil 520</strain>
    </source>
</reference>
<dbReference type="KEGG" id="dea:FPZ08_17740"/>
<dbReference type="PROSITE" id="PS51318">
    <property type="entry name" value="TAT"/>
    <property type="match status" value="1"/>
</dbReference>
<dbReference type="PANTHER" id="PTHR30483">
    <property type="entry name" value="LEUCINE-SPECIFIC-BINDING PROTEIN"/>
    <property type="match status" value="1"/>
</dbReference>
<accession>A0A5B8LYB3</accession>
<organism evidence="7 8">
    <name type="scientific">Devosia ginsengisoli</name>
    <dbReference type="NCBI Taxonomy" id="400770"/>
    <lineage>
        <taxon>Bacteria</taxon>
        <taxon>Pseudomonadati</taxon>
        <taxon>Pseudomonadota</taxon>
        <taxon>Alphaproteobacteria</taxon>
        <taxon>Hyphomicrobiales</taxon>
        <taxon>Devosiaceae</taxon>
        <taxon>Devosia</taxon>
    </lineage>
</organism>
<dbReference type="EMBL" id="CP042304">
    <property type="protein sequence ID" value="QDZ12432.1"/>
    <property type="molecule type" value="Genomic_DNA"/>
</dbReference>
<evidence type="ECO:0000256" key="4">
    <source>
        <dbReference type="SAM" id="MobiDB-lite"/>
    </source>
</evidence>
<keyword evidence="3" id="KW-0029">Amino-acid transport</keyword>
<evidence type="ECO:0000256" key="3">
    <source>
        <dbReference type="ARBA" id="ARBA00022970"/>
    </source>
</evidence>
<dbReference type="Gene3D" id="3.40.50.2300">
    <property type="match status" value="2"/>
</dbReference>
<evidence type="ECO:0000256" key="5">
    <source>
        <dbReference type="SAM" id="SignalP"/>
    </source>
</evidence>
<dbReference type="PANTHER" id="PTHR30483:SF6">
    <property type="entry name" value="PERIPLASMIC BINDING PROTEIN OF ABC TRANSPORTER FOR NATURAL AMINO ACIDS"/>
    <property type="match status" value="1"/>
</dbReference>
<dbReference type="OrthoDB" id="9786833at2"/>
<evidence type="ECO:0000259" key="6">
    <source>
        <dbReference type="Pfam" id="PF13458"/>
    </source>
</evidence>
<protein>
    <submittedName>
        <fullName evidence="7">ABC transporter substrate-binding protein</fullName>
    </submittedName>
</protein>
<sequence>MTTFRRRTVLQGMGVSALATALSGLPVLAQDRTAIRIGYAVPKTGANAAGAGISTIPNYLLWVDDVNKAGGLALSKLGVTLPLEVVEYDDRSSSEELVRAVERLATQDNADFILPSWGTGPNLASGPTFDRFGYPQLGATAVTDMAPDLVKRWKHSFWLLGGGHDYANALVQLLVKQREAGTINNKVAIASVADGFGIDLSKAATPAFTEAGFELVYDKTYPLGTSDFAPIINEVSSLGVDTFVAFSYPPDTFALTQQSVVANFSPKVFYLGVGTAFPIYPGIAGPNHDGVMGVGGIDPDSEALAAYFERHTALNGQAPDSWASAITYASLEMLQQAIERVGDIDREAITAELSTGEFDTVIGKVKLVDNQLRSLWTVGQWQGGKFVGLAHTERDGSRDPVVPKPAWVPAS</sequence>
<dbReference type="RefSeq" id="WP_146291454.1">
    <property type="nucleotide sequence ID" value="NZ_CP042304.1"/>
</dbReference>
<dbReference type="CDD" id="cd06338">
    <property type="entry name" value="PBP1_ABC_ligand_binding-like"/>
    <property type="match status" value="1"/>
</dbReference>
<evidence type="ECO:0000313" key="8">
    <source>
        <dbReference type="Proteomes" id="UP000315364"/>
    </source>
</evidence>
<keyword evidence="2 5" id="KW-0732">Signal</keyword>
<dbReference type="Pfam" id="PF13458">
    <property type="entry name" value="Peripla_BP_6"/>
    <property type="match status" value="1"/>
</dbReference>
<gene>
    <name evidence="7" type="ORF">FPZ08_17740</name>
</gene>
<keyword evidence="3" id="KW-0813">Transport</keyword>
<dbReference type="InterPro" id="IPR028082">
    <property type="entry name" value="Peripla_BP_I"/>
</dbReference>
<dbReference type="GO" id="GO:0006865">
    <property type="term" value="P:amino acid transport"/>
    <property type="evidence" value="ECO:0007669"/>
    <property type="project" value="UniProtKB-KW"/>
</dbReference>
<dbReference type="AlphaFoldDB" id="A0A5B8LYB3"/>
<comment type="similarity">
    <text evidence="1">Belongs to the leucine-binding protein family.</text>
</comment>
<dbReference type="InterPro" id="IPR006311">
    <property type="entry name" value="TAT_signal"/>
</dbReference>
<name>A0A5B8LYB3_9HYPH</name>
<evidence type="ECO:0000256" key="1">
    <source>
        <dbReference type="ARBA" id="ARBA00010062"/>
    </source>
</evidence>
<keyword evidence="8" id="KW-1185">Reference proteome</keyword>
<feature type="region of interest" description="Disordered" evidence="4">
    <location>
        <begin position="392"/>
        <end position="411"/>
    </location>
</feature>